<evidence type="ECO:0000256" key="1">
    <source>
        <dbReference type="ARBA" id="ARBA00008315"/>
    </source>
</evidence>
<dbReference type="AlphaFoldDB" id="A0A397FT57"/>
<dbReference type="PANTHER" id="PTHR33768:SF3">
    <property type="entry name" value="MIP11318P"/>
    <property type="match status" value="1"/>
</dbReference>
<accession>A0A397FT57</accession>
<protein>
    <submittedName>
        <fullName evidence="3">Uncharacterized protein</fullName>
    </submittedName>
</protein>
<organism evidence="3 4">
    <name type="scientific">Aphanomyces astaci</name>
    <name type="common">Crayfish plague agent</name>
    <dbReference type="NCBI Taxonomy" id="112090"/>
    <lineage>
        <taxon>Eukaryota</taxon>
        <taxon>Sar</taxon>
        <taxon>Stramenopiles</taxon>
        <taxon>Oomycota</taxon>
        <taxon>Saprolegniomycetes</taxon>
        <taxon>Saprolegniales</taxon>
        <taxon>Verrucalvaceae</taxon>
        <taxon>Aphanomyces</taxon>
    </lineage>
</organism>
<dbReference type="Proteomes" id="UP000266196">
    <property type="component" value="Unassembled WGS sequence"/>
</dbReference>
<dbReference type="PROSITE" id="PS50096">
    <property type="entry name" value="IQ"/>
    <property type="match status" value="4"/>
</dbReference>
<dbReference type="InterPro" id="IPR000048">
    <property type="entry name" value="IQ_motif_EF-hand-BS"/>
</dbReference>
<comment type="similarity">
    <text evidence="1">Belongs to the CFAP97 family.</text>
</comment>
<dbReference type="PANTHER" id="PTHR33768">
    <property type="entry name" value="MIP11318P"/>
    <property type="match status" value="1"/>
</dbReference>
<feature type="compositionally biased region" description="Basic residues" evidence="2">
    <location>
        <begin position="271"/>
        <end position="280"/>
    </location>
</feature>
<evidence type="ECO:0000313" key="4">
    <source>
        <dbReference type="Proteomes" id="UP000266196"/>
    </source>
</evidence>
<feature type="non-terminal residue" evidence="3">
    <location>
        <position position="1"/>
    </location>
</feature>
<sequence>NDVHSAHLPCHDVASTQQRFGSHRSTTMYRAERTSSKLCRDRELEAAKVIHHKKLGETRSAIDTTKPKTSSMHHMMCNKRKNRLVEERMEEIEKHNNLLVNRMADVLNCSTWEFHPSTSVEDVSYTVYHSPRHSPRKPSAPSPAKKSLNDTFRTKKLKQIQAENEVHEFLMLRTTSTHYKTTKLQREWKQSVKYLKSICAYPLMPPSKGQPENDRFDYPPLRPLLLRSGDGDVVDQDDLLEFYSMSLPTIIPPILENKLPAASSLMASHYSRGRQSKHQRPSFQPQRVGKRPGLPSLDPLSPRFKWGPNGSPYSPHNAPPTLSLDPSYNFKQCRVIEGVYFVLTVKSGRSPYGMTVVGYDGETCRSYELVVSKEHVLKLLRDCISIREEFSVETISRLLCDKLQFVPHVLYIPLDDASPSSSCSSMQQSSIFCMFHEVPIVPSLPPFLVSMASTEDGGVLFCAEHPITRRAYVLTKSGLDIVAYLHTKATTPAFSTLEAAAVAVLSYLVLQNGLLTWQLPPPKRVCVFKSARQLGHDYYLLHVCHEQPPGESGGHQVVVAYNADECASLELVLPSHVDQGNWESVLDSIVLDVEPVKCLRYAPPPSVAVPVHKKEELLVPPLRTTTDSVVATNKDNNKAAATIQATMRAALCRRLYLEKRNAAHVIKTSCLRRLYQKKRTKKRQHQIVLCSPLRNPPKGGKAIEEAAAVTIQKVVRGSICRHAQAVRKKRPATPMEVRQSCDNANVDKSVSVLQARIRGAQTRQKVVKLQQEQENAAKVLQARMRGTLARNHIERHHR</sequence>
<proteinExistence type="inferred from homology"/>
<dbReference type="InterPro" id="IPR038792">
    <property type="entry name" value="CFAP97D1/2"/>
</dbReference>
<evidence type="ECO:0000256" key="2">
    <source>
        <dbReference type="SAM" id="MobiDB-lite"/>
    </source>
</evidence>
<dbReference type="InterPro" id="IPR029488">
    <property type="entry name" value="Hmw/CFAP97"/>
</dbReference>
<dbReference type="EMBL" id="QUTE01003752">
    <property type="protein sequence ID" value="RHZ39484.1"/>
    <property type="molecule type" value="Genomic_DNA"/>
</dbReference>
<feature type="region of interest" description="Disordered" evidence="2">
    <location>
        <begin position="268"/>
        <end position="301"/>
    </location>
</feature>
<dbReference type="Gene3D" id="1.20.5.190">
    <property type="match status" value="1"/>
</dbReference>
<comment type="caution">
    <text evidence="3">The sequence shown here is derived from an EMBL/GenBank/DDBJ whole genome shotgun (WGS) entry which is preliminary data.</text>
</comment>
<dbReference type="Pfam" id="PF13879">
    <property type="entry name" value="Hmw_CFAP97"/>
    <property type="match status" value="1"/>
</dbReference>
<dbReference type="Pfam" id="PF00612">
    <property type="entry name" value="IQ"/>
    <property type="match status" value="3"/>
</dbReference>
<reference evidence="3 4" key="1">
    <citation type="submission" date="2018-08" db="EMBL/GenBank/DDBJ databases">
        <title>Aphanomyces genome sequencing and annotation.</title>
        <authorList>
            <person name="Minardi D."/>
            <person name="Oidtmann B."/>
            <person name="Van Der Giezen M."/>
            <person name="Studholme D.J."/>
        </authorList>
    </citation>
    <scope>NUCLEOTIDE SEQUENCE [LARGE SCALE GENOMIC DNA]</scope>
    <source>
        <strain evidence="3 4">197901</strain>
    </source>
</reference>
<feature type="region of interest" description="Disordered" evidence="2">
    <location>
        <begin position="129"/>
        <end position="148"/>
    </location>
</feature>
<feature type="compositionally biased region" description="Low complexity" evidence="2">
    <location>
        <begin position="137"/>
        <end position="146"/>
    </location>
</feature>
<gene>
    <name evidence="3" type="ORF">DYB31_002135</name>
</gene>
<dbReference type="VEuPathDB" id="FungiDB:H257_07251"/>
<dbReference type="SMART" id="SM00015">
    <property type="entry name" value="IQ"/>
    <property type="match status" value="4"/>
</dbReference>
<name>A0A397FT57_APHAT</name>
<evidence type="ECO:0000313" key="3">
    <source>
        <dbReference type="EMBL" id="RHZ39484.1"/>
    </source>
</evidence>